<evidence type="ECO:0000256" key="5">
    <source>
        <dbReference type="ARBA" id="ARBA00023002"/>
    </source>
</evidence>
<dbReference type="GO" id="GO:0050660">
    <property type="term" value="F:flavin adenine dinucleotide binding"/>
    <property type="evidence" value="ECO:0007669"/>
    <property type="project" value="InterPro"/>
</dbReference>
<keyword evidence="3" id="KW-0285">Flavoprotein</keyword>
<keyword evidence="6" id="KW-0812">Transmembrane</keyword>
<dbReference type="Gene3D" id="3.50.50.60">
    <property type="entry name" value="FAD/NAD(P)-binding domain"/>
    <property type="match status" value="2"/>
</dbReference>
<dbReference type="InterPro" id="IPR020946">
    <property type="entry name" value="Flavin_mOase-like"/>
</dbReference>
<accession>A0A0D1XB19</accession>
<comment type="similarity">
    <text evidence="2">Belongs to the FAD-binding monooxygenase family.</text>
</comment>
<dbReference type="SUPFAM" id="SSF51905">
    <property type="entry name" value="FAD/NAD(P)-binding domain"/>
    <property type="match status" value="2"/>
</dbReference>
<comment type="cofactor">
    <cofactor evidence="1">
        <name>FAD</name>
        <dbReference type="ChEBI" id="CHEBI:57692"/>
    </cofactor>
</comment>
<dbReference type="GO" id="GO:0050661">
    <property type="term" value="F:NADP binding"/>
    <property type="evidence" value="ECO:0007669"/>
    <property type="project" value="InterPro"/>
</dbReference>
<proteinExistence type="inferred from homology"/>
<dbReference type="InterPro" id="IPR051209">
    <property type="entry name" value="FAD-bind_Monooxygenase_sf"/>
</dbReference>
<dbReference type="EMBL" id="KN846951">
    <property type="protein sequence ID" value="KIV85066.1"/>
    <property type="molecule type" value="Genomic_DNA"/>
</dbReference>
<evidence type="ECO:0000313" key="7">
    <source>
        <dbReference type="EMBL" id="KIV85066.1"/>
    </source>
</evidence>
<name>A0A0D1XB19_9EURO</name>
<keyword evidence="6" id="KW-1133">Transmembrane helix</keyword>
<dbReference type="HOGENOM" id="CLU_006937_7_1_1"/>
<evidence type="ECO:0000256" key="2">
    <source>
        <dbReference type="ARBA" id="ARBA00010139"/>
    </source>
</evidence>
<evidence type="ECO:0000256" key="4">
    <source>
        <dbReference type="ARBA" id="ARBA00022827"/>
    </source>
</evidence>
<dbReference type="PANTHER" id="PTHR42877">
    <property type="entry name" value="L-ORNITHINE N(5)-MONOOXYGENASE-RELATED"/>
    <property type="match status" value="1"/>
</dbReference>
<sequence length="588" mass="66123">MTMSPKSHYLPSYQPFVASVSTVQDPELPMSNENLTKAAVVIIGGGISGMCIAIDLLVNRKVKNFVILEQSGGFGGTWRDNKFPGCCCDVFSVLYSYSFAQNPQWSRRYPGQEEILEYLTDVAQKYGLYKYARFHTTVEAASWNDKTMKWETTVTVAGGKEAEFSSSYKITSDFVVAATGQLNKPRGIKAQGYDDFQGKIMHSARWDWSYDMRGKRIAIIGTGATTAQIAPEVAKVASRLTICQRTPAWVIPRHDSNIDQWARLLYTYFPPARWRGRAEAMDFRESFHSAVTKADSNHAEFMRTMNYNLLREQLPERPDLWEKLTPSYSPGCKRSVISDDYYPTLGRKNVSLVTDKIERFTTEGIKFAGHNSADKFDLIVLATGFDTFSFLSPIKITGRNGRPLEDIWSNAPSAYKGITVPDLPNFGILYGPNTNLSHNSLILVIEAQTRYLSVLIDRVLQATRKGQSLALCPSKERTLEYHRDVQSALQKTSFADPNCTSWWRRDDGTIINNWAGTAVDYQKALASLEWADYHAFGSANHEIDMINRQGGTTKIGRVMEETRFSRTALGIFVLGVVGLLFQTVVLYL</sequence>
<dbReference type="InterPro" id="IPR036188">
    <property type="entry name" value="FAD/NAD-bd_sf"/>
</dbReference>
<feature type="transmembrane region" description="Helical" evidence="6">
    <location>
        <begin position="567"/>
        <end position="587"/>
    </location>
</feature>
<keyword evidence="4" id="KW-0274">FAD</keyword>
<dbReference type="Pfam" id="PF00743">
    <property type="entry name" value="FMO-like"/>
    <property type="match status" value="1"/>
</dbReference>
<evidence type="ECO:0008006" key="9">
    <source>
        <dbReference type="Google" id="ProtNLM"/>
    </source>
</evidence>
<evidence type="ECO:0000256" key="3">
    <source>
        <dbReference type="ARBA" id="ARBA00022630"/>
    </source>
</evidence>
<organism evidence="7 8">
    <name type="scientific">Exophiala sideris</name>
    <dbReference type="NCBI Taxonomy" id="1016849"/>
    <lineage>
        <taxon>Eukaryota</taxon>
        <taxon>Fungi</taxon>
        <taxon>Dikarya</taxon>
        <taxon>Ascomycota</taxon>
        <taxon>Pezizomycotina</taxon>
        <taxon>Eurotiomycetes</taxon>
        <taxon>Chaetothyriomycetidae</taxon>
        <taxon>Chaetothyriales</taxon>
        <taxon>Herpotrichiellaceae</taxon>
        <taxon>Exophiala</taxon>
    </lineage>
</organism>
<evidence type="ECO:0000313" key="8">
    <source>
        <dbReference type="Proteomes" id="UP000053599"/>
    </source>
</evidence>
<evidence type="ECO:0000256" key="1">
    <source>
        <dbReference type="ARBA" id="ARBA00001974"/>
    </source>
</evidence>
<feature type="transmembrane region" description="Helical" evidence="6">
    <location>
        <begin position="38"/>
        <end position="58"/>
    </location>
</feature>
<dbReference type="AlphaFoldDB" id="A0A0D1XB19"/>
<dbReference type="OrthoDB" id="74360at2759"/>
<reference evidence="7 8" key="1">
    <citation type="submission" date="2015-01" db="EMBL/GenBank/DDBJ databases">
        <title>The Genome Sequence of Exophiala sideris CBS121828.</title>
        <authorList>
            <consortium name="The Broad Institute Genomics Platform"/>
            <person name="Cuomo C."/>
            <person name="de Hoog S."/>
            <person name="Gorbushina A."/>
            <person name="Stielow B."/>
            <person name="Teixiera M."/>
            <person name="Abouelleil A."/>
            <person name="Chapman S.B."/>
            <person name="Priest M."/>
            <person name="Young S.K."/>
            <person name="Wortman J."/>
            <person name="Nusbaum C."/>
            <person name="Birren B."/>
        </authorList>
    </citation>
    <scope>NUCLEOTIDE SEQUENCE [LARGE SCALE GENOMIC DNA]</scope>
    <source>
        <strain evidence="7 8">CBS 121828</strain>
    </source>
</reference>
<dbReference type="PANTHER" id="PTHR42877:SF4">
    <property type="entry name" value="FAD_NAD(P)-BINDING DOMAIN-CONTAINING PROTEIN-RELATED"/>
    <property type="match status" value="1"/>
</dbReference>
<keyword evidence="6" id="KW-0472">Membrane</keyword>
<gene>
    <name evidence="7" type="ORF">PV11_00801</name>
</gene>
<keyword evidence="5" id="KW-0560">Oxidoreductase</keyword>
<dbReference type="Proteomes" id="UP000053599">
    <property type="component" value="Unassembled WGS sequence"/>
</dbReference>
<dbReference type="GO" id="GO:0004499">
    <property type="term" value="F:N,N-dimethylaniline monooxygenase activity"/>
    <property type="evidence" value="ECO:0007669"/>
    <property type="project" value="InterPro"/>
</dbReference>
<protein>
    <recommendedName>
        <fullName evidence="9">FAD/NAD(P)-binding domain-containing protein</fullName>
    </recommendedName>
</protein>
<evidence type="ECO:0000256" key="6">
    <source>
        <dbReference type="SAM" id="Phobius"/>
    </source>
</evidence>